<dbReference type="Pfam" id="PF17919">
    <property type="entry name" value="RT_RNaseH_2"/>
    <property type="match status" value="1"/>
</dbReference>
<feature type="domain" description="Reverse transcriptase/retrotransposon-derived protein RNase H-like" evidence="1">
    <location>
        <begin position="48"/>
        <end position="136"/>
    </location>
</feature>
<dbReference type="OrthoDB" id="1931077at2759"/>
<dbReference type="InterPro" id="IPR041577">
    <property type="entry name" value="RT_RNaseH_2"/>
</dbReference>
<dbReference type="SUPFAM" id="SSF56672">
    <property type="entry name" value="DNA/RNA polymerases"/>
    <property type="match status" value="1"/>
</dbReference>
<dbReference type="AlphaFoldDB" id="A0A371HCS1"/>
<accession>A0A371HCS1</accession>
<proteinExistence type="predicted"/>
<feature type="non-terminal residue" evidence="2">
    <location>
        <position position="1"/>
    </location>
</feature>
<dbReference type="EMBL" id="QJKJ01002957">
    <property type="protein sequence ID" value="RDY00580.1"/>
    <property type="molecule type" value="Genomic_DNA"/>
</dbReference>
<dbReference type="InterPro" id="IPR043502">
    <property type="entry name" value="DNA/RNA_pol_sf"/>
</dbReference>
<evidence type="ECO:0000259" key="1">
    <source>
        <dbReference type="Pfam" id="PF17919"/>
    </source>
</evidence>
<organism evidence="2 3">
    <name type="scientific">Mucuna pruriens</name>
    <name type="common">Velvet bean</name>
    <name type="synonym">Dolichos pruriens</name>
    <dbReference type="NCBI Taxonomy" id="157652"/>
    <lineage>
        <taxon>Eukaryota</taxon>
        <taxon>Viridiplantae</taxon>
        <taxon>Streptophyta</taxon>
        <taxon>Embryophyta</taxon>
        <taxon>Tracheophyta</taxon>
        <taxon>Spermatophyta</taxon>
        <taxon>Magnoliopsida</taxon>
        <taxon>eudicotyledons</taxon>
        <taxon>Gunneridae</taxon>
        <taxon>Pentapetalae</taxon>
        <taxon>rosids</taxon>
        <taxon>fabids</taxon>
        <taxon>Fabales</taxon>
        <taxon>Fabaceae</taxon>
        <taxon>Papilionoideae</taxon>
        <taxon>50 kb inversion clade</taxon>
        <taxon>NPAAA clade</taxon>
        <taxon>indigoferoid/millettioid clade</taxon>
        <taxon>Phaseoleae</taxon>
        <taxon>Mucuna</taxon>
    </lineage>
</organism>
<evidence type="ECO:0000313" key="2">
    <source>
        <dbReference type="EMBL" id="RDY00580.1"/>
    </source>
</evidence>
<sequence>MSVKNKKKEEKGKVPTSMQDLLEEFEDMFPKDVPHGFPCMRDLNGRRAKRVFQALKERLNQAPILALPKFSKSFELEGDASSVGIEVVILQEGHSIAYFSEKLKGAQLNYSTYDQELYASMRALQTWKHYLLPKEFVNHSDHEALKYL</sequence>
<dbReference type="Proteomes" id="UP000257109">
    <property type="component" value="Unassembled WGS sequence"/>
</dbReference>
<dbReference type="STRING" id="157652.A0A371HCS1"/>
<keyword evidence="3" id="KW-1185">Reference proteome</keyword>
<evidence type="ECO:0000313" key="3">
    <source>
        <dbReference type="Proteomes" id="UP000257109"/>
    </source>
</evidence>
<dbReference type="PANTHER" id="PTHR35046">
    <property type="entry name" value="ZINC KNUCKLE (CCHC-TYPE) FAMILY PROTEIN"/>
    <property type="match status" value="1"/>
</dbReference>
<reference evidence="2" key="1">
    <citation type="submission" date="2018-05" db="EMBL/GenBank/DDBJ databases">
        <title>Draft genome of Mucuna pruriens seed.</title>
        <authorList>
            <person name="Nnadi N.E."/>
            <person name="Vos R."/>
            <person name="Hasami M.H."/>
            <person name="Devisetty U.K."/>
            <person name="Aguiy J.C."/>
        </authorList>
    </citation>
    <scope>NUCLEOTIDE SEQUENCE [LARGE SCALE GENOMIC DNA]</scope>
    <source>
        <strain evidence="2">JCA_2017</strain>
    </source>
</reference>
<protein>
    <submittedName>
        <fullName evidence="2">Retrovirus-related Pol polyprotein from transposon 17.6</fullName>
    </submittedName>
</protein>
<name>A0A371HCS1_MUCPR</name>
<gene>
    <name evidence="2" type="primary">pol</name>
    <name evidence="2" type="ORF">CR513_16217</name>
</gene>
<dbReference type="PANTHER" id="PTHR35046:SF9">
    <property type="entry name" value="RNA-DIRECTED DNA POLYMERASE"/>
    <property type="match status" value="1"/>
</dbReference>
<comment type="caution">
    <text evidence="2">The sequence shown here is derived from an EMBL/GenBank/DDBJ whole genome shotgun (WGS) entry which is preliminary data.</text>
</comment>